<dbReference type="CDD" id="cd00947">
    <property type="entry name" value="TBP_aldolase_IIB"/>
    <property type="match status" value="1"/>
</dbReference>
<dbReference type="NCBIfam" id="TIGR00167">
    <property type="entry name" value="cbbA"/>
    <property type="match status" value="1"/>
</dbReference>
<reference evidence="3 4" key="1">
    <citation type="submission" date="2016-10" db="EMBL/GenBank/DDBJ databases">
        <authorList>
            <person name="de Groot N.N."/>
        </authorList>
    </citation>
    <scope>NUCLEOTIDE SEQUENCE [LARGE SCALE GENOMIC DNA]</scope>
    <source>
        <strain evidence="3 4">DSM 2179</strain>
    </source>
</reference>
<dbReference type="GO" id="GO:0008270">
    <property type="term" value="F:zinc ion binding"/>
    <property type="evidence" value="ECO:0007669"/>
    <property type="project" value="InterPro"/>
</dbReference>
<feature type="binding site" evidence="2">
    <location>
        <position position="102"/>
    </location>
    <ligand>
        <name>Zn(2+)</name>
        <dbReference type="ChEBI" id="CHEBI:29105"/>
        <label>2</label>
    </ligand>
</feature>
<dbReference type="NCBIfam" id="NF006042">
    <property type="entry name" value="PRK08185.1"/>
    <property type="match status" value="1"/>
</dbReference>
<dbReference type="RefSeq" id="WP_091831289.1">
    <property type="nucleotide sequence ID" value="NZ_FNZK01000008.1"/>
</dbReference>
<dbReference type="SUPFAM" id="SSF51569">
    <property type="entry name" value="Aldolase"/>
    <property type="match status" value="1"/>
</dbReference>
<dbReference type="InterPro" id="IPR013785">
    <property type="entry name" value="Aldolase_TIM"/>
</dbReference>
<sequence>MLISMSKMLKVAKKGHFAVGAFNVSSSMLMRAVVEEAEATQTPAIIAIHPDELQFITNEFIAYVLEKIHRSPIPFVLHLDHGGSLADVERAVHAGFNSVMIDGSKLPYEKNIALVKQVVDLMHPIGVAVEGELGTIGDTGNSIEGGATKVIYTNPEQAVNFIEKTGADSLAVAIGTAHGIYPKGFKPALQMNILRDIVERTDSPLVLHGGSANPDNEIAQAVTIGIQKINISSDIKHAFYVKCREVLKNQELREPNQIYPKCIEATKHVVRQKMQLFNSIGKSSNYFAE</sequence>
<keyword evidence="2" id="KW-0862">Zinc</keyword>
<dbReference type="InterPro" id="IPR050246">
    <property type="entry name" value="Class_II_FBP_aldolase"/>
</dbReference>
<dbReference type="PANTHER" id="PTHR30304">
    <property type="entry name" value="D-TAGATOSE-1,6-BISPHOSPHATE ALDOLASE"/>
    <property type="match status" value="1"/>
</dbReference>
<dbReference type="InterPro" id="IPR000771">
    <property type="entry name" value="FBA_II"/>
</dbReference>
<evidence type="ECO:0000256" key="1">
    <source>
        <dbReference type="PIRSR" id="PIRSR001359-1"/>
    </source>
</evidence>
<evidence type="ECO:0000313" key="4">
    <source>
        <dbReference type="Proteomes" id="UP000199662"/>
    </source>
</evidence>
<feature type="binding site" evidence="2">
    <location>
        <position position="208"/>
    </location>
    <ligand>
        <name>Zn(2+)</name>
        <dbReference type="ChEBI" id="CHEBI:29105"/>
        <label>1</label>
        <note>catalytic</note>
    </ligand>
</feature>
<feature type="binding site" evidence="2">
    <location>
        <position position="178"/>
    </location>
    <ligand>
        <name>Zn(2+)</name>
        <dbReference type="ChEBI" id="CHEBI:29105"/>
        <label>1</label>
        <note>catalytic</note>
    </ligand>
</feature>
<accession>A0A1H6Z5M5</accession>
<evidence type="ECO:0000313" key="3">
    <source>
        <dbReference type="EMBL" id="SEJ47996.1"/>
    </source>
</evidence>
<dbReference type="PANTHER" id="PTHR30304:SF0">
    <property type="entry name" value="D-TAGATOSE-1,6-BISPHOSPHATE ALDOLASE SUBUNIT GATY-RELATED"/>
    <property type="match status" value="1"/>
</dbReference>
<dbReference type="STRING" id="84035.SAMN05660742_108140"/>
<dbReference type="AlphaFoldDB" id="A0A1H6Z5M5"/>
<name>A0A1H6Z5M5_9FIRM</name>
<dbReference type="Pfam" id="PF01116">
    <property type="entry name" value="F_bP_aldolase"/>
    <property type="match status" value="1"/>
</dbReference>
<feature type="active site" description="Proton donor" evidence="1">
    <location>
        <position position="80"/>
    </location>
</feature>
<dbReference type="GO" id="GO:0005975">
    <property type="term" value="P:carbohydrate metabolic process"/>
    <property type="evidence" value="ECO:0007669"/>
    <property type="project" value="InterPro"/>
</dbReference>
<comment type="cofactor">
    <cofactor evidence="2">
        <name>Zn(2+)</name>
        <dbReference type="ChEBI" id="CHEBI:29105"/>
    </cofactor>
    <text evidence="2">Binds 2 Zn(2+) ions per subunit. One is catalytic and the other provides a structural contribution.</text>
</comment>
<dbReference type="EMBL" id="FNZK01000008">
    <property type="protein sequence ID" value="SEJ47996.1"/>
    <property type="molecule type" value="Genomic_DNA"/>
</dbReference>
<feature type="binding site" evidence="2">
    <location>
        <position position="132"/>
    </location>
    <ligand>
        <name>Zn(2+)</name>
        <dbReference type="ChEBI" id="CHEBI:29105"/>
        <label>2</label>
    </ligand>
</feature>
<evidence type="ECO:0000256" key="2">
    <source>
        <dbReference type="PIRSR" id="PIRSR001359-3"/>
    </source>
</evidence>
<keyword evidence="4" id="KW-1185">Reference proteome</keyword>
<proteinExistence type="predicted"/>
<feature type="binding site" evidence="2">
    <location>
        <position position="81"/>
    </location>
    <ligand>
        <name>Zn(2+)</name>
        <dbReference type="ChEBI" id="CHEBI:29105"/>
        <label>1</label>
        <note>catalytic</note>
    </ligand>
</feature>
<gene>
    <name evidence="3" type="ORF">SAMN05660742_108140</name>
</gene>
<organism evidence="3 4">
    <name type="scientific">Propionispira arboris</name>
    <dbReference type="NCBI Taxonomy" id="84035"/>
    <lineage>
        <taxon>Bacteria</taxon>
        <taxon>Bacillati</taxon>
        <taxon>Bacillota</taxon>
        <taxon>Negativicutes</taxon>
        <taxon>Selenomonadales</taxon>
        <taxon>Selenomonadaceae</taxon>
        <taxon>Propionispira</taxon>
    </lineage>
</organism>
<dbReference type="Proteomes" id="UP000199662">
    <property type="component" value="Unassembled WGS sequence"/>
</dbReference>
<keyword evidence="2" id="KW-0479">Metal-binding</keyword>
<protein>
    <submittedName>
        <fullName evidence="3">Fructose-bisphosphate aldolase, class II</fullName>
    </submittedName>
</protein>
<dbReference type="GO" id="GO:0016832">
    <property type="term" value="F:aldehyde-lyase activity"/>
    <property type="evidence" value="ECO:0007669"/>
    <property type="project" value="InterPro"/>
</dbReference>
<dbReference type="Gene3D" id="3.20.20.70">
    <property type="entry name" value="Aldolase class I"/>
    <property type="match status" value="1"/>
</dbReference>
<dbReference type="PIRSF" id="PIRSF001359">
    <property type="entry name" value="F_bP_aldolase_II"/>
    <property type="match status" value="1"/>
</dbReference>